<feature type="region of interest" description="Disordered" evidence="1">
    <location>
        <begin position="292"/>
        <end position="321"/>
    </location>
</feature>
<evidence type="ECO:0000256" key="1">
    <source>
        <dbReference type="SAM" id="MobiDB-lite"/>
    </source>
</evidence>
<name>A0A8K0KID2_LADFU</name>
<comment type="caution">
    <text evidence="2">The sequence shown here is derived from an EMBL/GenBank/DDBJ whole genome shotgun (WGS) entry which is preliminary data.</text>
</comment>
<organism evidence="2 3">
    <name type="scientific">Ladona fulva</name>
    <name type="common">Scarce chaser dragonfly</name>
    <name type="synonym">Libellula fulva</name>
    <dbReference type="NCBI Taxonomy" id="123851"/>
    <lineage>
        <taxon>Eukaryota</taxon>
        <taxon>Metazoa</taxon>
        <taxon>Ecdysozoa</taxon>
        <taxon>Arthropoda</taxon>
        <taxon>Hexapoda</taxon>
        <taxon>Insecta</taxon>
        <taxon>Pterygota</taxon>
        <taxon>Palaeoptera</taxon>
        <taxon>Odonata</taxon>
        <taxon>Epiprocta</taxon>
        <taxon>Anisoptera</taxon>
        <taxon>Libelluloidea</taxon>
        <taxon>Libellulidae</taxon>
        <taxon>Ladona</taxon>
    </lineage>
</organism>
<dbReference type="EMBL" id="KZ308953">
    <property type="protein sequence ID" value="KAG8235809.1"/>
    <property type="molecule type" value="Genomic_DNA"/>
</dbReference>
<dbReference type="AlphaFoldDB" id="A0A8K0KID2"/>
<dbReference type="Proteomes" id="UP000792457">
    <property type="component" value="Unassembled WGS sequence"/>
</dbReference>
<proteinExistence type="predicted"/>
<sequence length="321" mass="36462">MFLKYPVRGRVQVCGEVVTGLGRWSYIRELVESAGHGCPETGHDNKYHSPLQVNRSSPESNMETEDEGLAPMETSVTTSFLCFIHDFFQSLNGVKSDGDRVGIKSCVQESSPDLDFWEMAAQEIHNWEFIKDGRKIKPRSWNGWAITNEAVKRLSHNPTMEQFTSAIKSSIIRDILLDWSQQINCLPDDDALMAELEEFIQMIFSSLEETKDSITDNFDNEIPSVEEEAAPMVSAESFMMDMSLPRCCSRVLKELLKRKTCSTCLSLLTADAPVLTEALASVDESISVNGRKLREDPRTRRRKRRWPADDQFGPDNPRRSE</sequence>
<reference evidence="2" key="2">
    <citation type="submission" date="2017-10" db="EMBL/GenBank/DDBJ databases">
        <title>Ladona fulva Genome sequencing and assembly.</title>
        <authorList>
            <person name="Murali S."/>
            <person name="Richards S."/>
            <person name="Bandaranaike D."/>
            <person name="Bellair M."/>
            <person name="Blankenburg K."/>
            <person name="Chao H."/>
            <person name="Dinh H."/>
            <person name="Doddapaneni H."/>
            <person name="Dugan-Rocha S."/>
            <person name="Elkadiri S."/>
            <person name="Gnanaolivu R."/>
            <person name="Hernandez B."/>
            <person name="Skinner E."/>
            <person name="Javaid M."/>
            <person name="Lee S."/>
            <person name="Li M."/>
            <person name="Ming W."/>
            <person name="Munidasa M."/>
            <person name="Muniz J."/>
            <person name="Nguyen L."/>
            <person name="Hughes D."/>
            <person name="Osuji N."/>
            <person name="Pu L.-L."/>
            <person name="Puazo M."/>
            <person name="Qu C."/>
            <person name="Quiroz J."/>
            <person name="Raj R."/>
            <person name="Weissenberger G."/>
            <person name="Xin Y."/>
            <person name="Zou X."/>
            <person name="Han Y."/>
            <person name="Worley K."/>
            <person name="Muzny D."/>
            <person name="Gibbs R."/>
        </authorList>
    </citation>
    <scope>NUCLEOTIDE SEQUENCE</scope>
    <source>
        <strain evidence="2">Sampled in the wild</strain>
    </source>
</reference>
<gene>
    <name evidence="2" type="ORF">J437_LFUL014748</name>
</gene>
<accession>A0A8K0KID2</accession>
<keyword evidence="3" id="KW-1185">Reference proteome</keyword>
<dbReference type="OrthoDB" id="8192384at2759"/>
<feature type="region of interest" description="Disordered" evidence="1">
    <location>
        <begin position="39"/>
        <end position="65"/>
    </location>
</feature>
<feature type="compositionally biased region" description="Polar residues" evidence="1">
    <location>
        <begin position="51"/>
        <end position="61"/>
    </location>
</feature>
<evidence type="ECO:0000313" key="3">
    <source>
        <dbReference type="Proteomes" id="UP000792457"/>
    </source>
</evidence>
<evidence type="ECO:0000313" key="2">
    <source>
        <dbReference type="EMBL" id="KAG8235809.1"/>
    </source>
</evidence>
<reference evidence="2" key="1">
    <citation type="submission" date="2013-04" db="EMBL/GenBank/DDBJ databases">
        <authorList>
            <person name="Qu J."/>
            <person name="Murali S.C."/>
            <person name="Bandaranaike D."/>
            <person name="Bellair M."/>
            <person name="Blankenburg K."/>
            <person name="Chao H."/>
            <person name="Dinh H."/>
            <person name="Doddapaneni H."/>
            <person name="Downs B."/>
            <person name="Dugan-Rocha S."/>
            <person name="Elkadiri S."/>
            <person name="Gnanaolivu R.D."/>
            <person name="Hernandez B."/>
            <person name="Javaid M."/>
            <person name="Jayaseelan J.C."/>
            <person name="Lee S."/>
            <person name="Li M."/>
            <person name="Ming W."/>
            <person name="Munidasa M."/>
            <person name="Muniz J."/>
            <person name="Nguyen L."/>
            <person name="Ongeri F."/>
            <person name="Osuji N."/>
            <person name="Pu L.-L."/>
            <person name="Puazo M."/>
            <person name="Qu C."/>
            <person name="Quiroz J."/>
            <person name="Raj R."/>
            <person name="Weissenberger G."/>
            <person name="Xin Y."/>
            <person name="Zou X."/>
            <person name="Han Y."/>
            <person name="Richards S."/>
            <person name="Worley K."/>
            <person name="Muzny D."/>
            <person name="Gibbs R."/>
        </authorList>
    </citation>
    <scope>NUCLEOTIDE SEQUENCE</scope>
    <source>
        <strain evidence="2">Sampled in the wild</strain>
    </source>
</reference>
<protein>
    <submittedName>
        <fullName evidence="2">Uncharacterized protein</fullName>
    </submittedName>
</protein>